<dbReference type="AlphaFoldDB" id="A0A9Q1JV12"/>
<dbReference type="SMART" id="SM00382">
    <property type="entry name" value="AAA"/>
    <property type="match status" value="1"/>
</dbReference>
<dbReference type="OrthoDB" id="245989at2759"/>
<dbReference type="PANTHER" id="PTHR48041:SF56">
    <property type="entry name" value="ABC TRANSPORTER G FAMILY MEMBER 25"/>
    <property type="match status" value="1"/>
</dbReference>
<dbReference type="GO" id="GO:0016887">
    <property type="term" value="F:ATP hydrolysis activity"/>
    <property type="evidence" value="ECO:0007669"/>
    <property type="project" value="InterPro"/>
</dbReference>
<keyword evidence="3 9" id="KW-0812">Transmembrane</keyword>
<feature type="transmembrane region" description="Helical" evidence="9">
    <location>
        <begin position="495"/>
        <end position="516"/>
    </location>
</feature>
<evidence type="ECO:0000313" key="11">
    <source>
        <dbReference type="EMBL" id="KAJ8431451.1"/>
    </source>
</evidence>
<keyword evidence="12" id="KW-1185">Reference proteome</keyword>
<dbReference type="Gene3D" id="3.40.50.300">
    <property type="entry name" value="P-loop containing nucleotide triphosphate hydrolases"/>
    <property type="match status" value="1"/>
</dbReference>
<dbReference type="InterPro" id="IPR013525">
    <property type="entry name" value="ABC2_TM"/>
</dbReference>
<evidence type="ECO:0000256" key="1">
    <source>
        <dbReference type="ARBA" id="ARBA00004141"/>
    </source>
</evidence>
<evidence type="ECO:0000256" key="3">
    <source>
        <dbReference type="ARBA" id="ARBA00022692"/>
    </source>
</evidence>
<feature type="domain" description="ABC transporter" evidence="10">
    <location>
        <begin position="89"/>
        <end position="330"/>
    </location>
</feature>
<dbReference type="Pfam" id="PF01061">
    <property type="entry name" value="ABC2_membrane"/>
    <property type="match status" value="1"/>
</dbReference>
<accession>A0A9Q1JV12</accession>
<proteinExistence type="predicted"/>
<evidence type="ECO:0000256" key="5">
    <source>
        <dbReference type="ARBA" id="ARBA00022840"/>
    </source>
</evidence>
<protein>
    <recommendedName>
        <fullName evidence="10">ABC transporter domain-containing protein</fullName>
    </recommendedName>
</protein>
<dbReference type="SUPFAM" id="SSF52540">
    <property type="entry name" value="P-loop containing nucleoside triphosphate hydrolases"/>
    <property type="match status" value="1"/>
</dbReference>
<dbReference type="GO" id="GO:0140359">
    <property type="term" value="F:ABC-type transporter activity"/>
    <property type="evidence" value="ECO:0007669"/>
    <property type="project" value="InterPro"/>
</dbReference>
<name>A0A9Q1JV12_9CARY</name>
<evidence type="ECO:0000256" key="8">
    <source>
        <dbReference type="SAM" id="MobiDB-lite"/>
    </source>
</evidence>
<reference evidence="11" key="1">
    <citation type="submission" date="2022-04" db="EMBL/GenBank/DDBJ databases">
        <title>Carnegiea gigantea Genome sequencing and assembly v2.</title>
        <authorList>
            <person name="Copetti D."/>
            <person name="Sanderson M.J."/>
            <person name="Burquez A."/>
            <person name="Wojciechowski M.F."/>
        </authorList>
    </citation>
    <scope>NUCLEOTIDE SEQUENCE</scope>
    <source>
        <strain evidence="11">SGP5-SGP5p</strain>
        <tissue evidence="11">Aerial part</tissue>
    </source>
</reference>
<evidence type="ECO:0000259" key="10">
    <source>
        <dbReference type="PROSITE" id="PS50893"/>
    </source>
</evidence>
<dbReference type="InterPro" id="IPR003439">
    <property type="entry name" value="ABC_transporter-like_ATP-bd"/>
</dbReference>
<keyword evidence="7 9" id="KW-0472">Membrane</keyword>
<dbReference type="Pfam" id="PF00005">
    <property type="entry name" value="ABC_tran"/>
    <property type="match status" value="1"/>
</dbReference>
<comment type="caution">
    <text evidence="11">The sequence shown here is derived from an EMBL/GenBank/DDBJ whole genome shotgun (WGS) entry which is preliminary data.</text>
</comment>
<feature type="transmembrane region" description="Helical" evidence="9">
    <location>
        <begin position="603"/>
        <end position="622"/>
    </location>
</feature>
<evidence type="ECO:0000256" key="9">
    <source>
        <dbReference type="SAM" id="Phobius"/>
    </source>
</evidence>
<dbReference type="InterPro" id="IPR027417">
    <property type="entry name" value="P-loop_NTPase"/>
</dbReference>
<feature type="transmembrane region" description="Helical" evidence="9">
    <location>
        <begin position="465"/>
        <end position="483"/>
    </location>
</feature>
<dbReference type="PANTHER" id="PTHR48041">
    <property type="entry name" value="ABC TRANSPORTER G FAMILY MEMBER 28"/>
    <property type="match status" value="1"/>
</dbReference>
<feature type="region of interest" description="Disordered" evidence="8">
    <location>
        <begin position="1"/>
        <end position="54"/>
    </location>
</feature>
<dbReference type="GO" id="GO:0005524">
    <property type="term" value="F:ATP binding"/>
    <property type="evidence" value="ECO:0007669"/>
    <property type="project" value="UniProtKB-KW"/>
</dbReference>
<keyword evidence="2" id="KW-0813">Transport</keyword>
<keyword evidence="4" id="KW-0547">Nucleotide-binding</keyword>
<dbReference type="Proteomes" id="UP001153076">
    <property type="component" value="Unassembled WGS sequence"/>
</dbReference>
<dbReference type="InterPro" id="IPR003593">
    <property type="entry name" value="AAA+_ATPase"/>
</dbReference>
<dbReference type="EMBL" id="JAKOGI010000688">
    <property type="protein sequence ID" value="KAJ8431451.1"/>
    <property type="molecule type" value="Genomic_DNA"/>
</dbReference>
<organism evidence="11 12">
    <name type="scientific">Carnegiea gigantea</name>
    <dbReference type="NCBI Taxonomy" id="171969"/>
    <lineage>
        <taxon>Eukaryota</taxon>
        <taxon>Viridiplantae</taxon>
        <taxon>Streptophyta</taxon>
        <taxon>Embryophyta</taxon>
        <taxon>Tracheophyta</taxon>
        <taxon>Spermatophyta</taxon>
        <taxon>Magnoliopsida</taxon>
        <taxon>eudicotyledons</taxon>
        <taxon>Gunneridae</taxon>
        <taxon>Pentapetalae</taxon>
        <taxon>Caryophyllales</taxon>
        <taxon>Cactineae</taxon>
        <taxon>Cactaceae</taxon>
        <taxon>Cactoideae</taxon>
        <taxon>Echinocereeae</taxon>
        <taxon>Carnegiea</taxon>
    </lineage>
</organism>
<feature type="compositionally biased region" description="Low complexity" evidence="8">
    <location>
        <begin position="27"/>
        <end position="54"/>
    </location>
</feature>
<evidence type="ECO:0000256" key="7">
    <source>
        <dbReference type="ARBA" id="ARBA00023136"/>
    </source>
</evidence>
<evidence type="ECO:0000313" key="12">
    <source>
        <dbReference type="Proteomes" id="UP001153076"/>
    </source>
</evidence>
<feature type="compositionally biased region" description="Polar residues" evidence="8">
    <location>
        <begin position="9"/>
        <end position="26"/>
    </location>
</feature>
<feature type="transmembrane region" description="Helical" evidence="9">
    <location>
        <begin position="569"/>
        <end position="596"/>
    </location>
</feature>
<sequence>MASEGMNIDINTSRKPPNYPNGNLHYSSSQHRNPNPNPNSNSNHNQNQNQSSSLLSSPLQITLKFVDVCYKVKVETNGGGNLKRLICGSKSSNGSSTATIEEKTILNGVTGIARPGEILAVLGPSGSGKSTLLNALAGRHHGHQLTGSILANDKKLTKSTLKRIGFVTQDDVLYPHLTVRETLLYCALLRLPYTLPRDAKIRIVDSVLEELGLSKCGDTIIGNTFIRGVSGGERKRVSIAHEMLVNPSLLILDEPTSGLDSTAAYRLVATLEAVAKKGRKTVVTAVHQPSSRVFQMFESVMVLCDGRPIYFGKGSQTTSYFRSVGFSPSFPMNPADFLLDLANDIFTRWADGKIAVLPPTVKDLNLAVNRGVCQQTEGVNEREMPNVKQALISSFNNVLAPRVKAACLDNTSNNDTAIRDTVPVGSRGRSPRQQIKTGISTWLSQFAILFQRSLKERRHESFNSLRVSQVIAASLLAGILWWHSDYRDVQDRLGLLYFISIFWGVFPSFNAVFAFPQDRAMFTKERASGMYSLSSYFMARISGDLPMELILPTIFLTLVYWMTGLTPQLWAYLLTLSVMLGYVLVAQGLGLAVGAIIMDAKRASTVVTVIMLGCVLTGGFYVHKLPGCLGWIKYVSITYYCYRLLIYVQYGWGEGISHLLGCFNQTKNNSVASCKFIEQDIEGQISPMASIGILMLLFVGFRLLAYCALGRVKV</sequence>
<keyword evidence="6 9" id="KW-1133">Transmembrane helix</keyword>
<dbReference type="CDD" id="cd03213">
    <property type="entry name" value="ABCG_EPDR"/>
    <property type="match status" value="1"/>
</dbReference>
<gene>
    <name evidence="11" type="ORF">Cgig2_014944</name>
</gene>
<feature type="transmembrane region" description="Helical" evidence="9">
    <location>
        <begin position="688"/>
        <end position="709"/>
    </location>
</feature>
<evidence type="ECO:0000256" key="2">
    <source>
        <dbReference type="ARBA" id="ARBA00022448"/>
    </source>
</evidence>
<dbReference type="PROSITE" id="PS50893">
    <property type="entry name" value="ABC_TRANSPORTER_2"/>
    <property type="match status" value="1"/>
</dbReference>
<evidence type="ECO:0000256" key="6">
    <source>
        <dbReference type="ARBA" id="ARBA00022989"/>
    </source>
</evidence>
<dbReference type="GO" id="GO:0005886">
    <property type="term" value="C:plasma membrane"/>
    <property type="evidence" value="ECO:0007669"/>
    <property type="project" value="TreeGrafter"/>
</dbReference>
<evidence type="ECO:0000256" key="4">
    <source>
        <dbReference type="ARBA" id="ARBA00022741"/>
    </source>
</evidence>
<keyword evidence="5" id="KW-0067">ATP-binding</keyword>
<comment type="subcellular location">
    <subcellularLocation>
        <location evidence="1">Membrane</location>
        <topology evidence="1">Multi-pass membrane protein</topology>
    </subcellularLocation>
</comment>
<feature type="transmembrane region" description="Helical" evidence="9">
    <location>
        <begin position="537"/>
        <end position="563"/>
    </location>
</feature>
<dbReference type="InterPro" id="IPR050352">
    <property type="entry name" value="ABCG_transporters"/>
</dbReference>